<keyword evidence="16" id="KW-1185">Reference proteome</keyword>
<keyword evidence="9 13" id="KW-1133">Transmembrane helix</keyword>
<dbReference type="Gene3D" id="1.20.950.20">
    <property type="entry name" value="Transmembrane di-heme cytochromes, Chain C"/>
    <property type="match status" value="1"/>
</dbReference>
<feature type="transmembrane region" description="Helical" evidence="13">
    <location>
        <begin position="98"/>
        <end position="117"/>
    </location>
</feature>
<organism evidence="15 16">
    <name type="scientific">Aureimonas endophytica</name>
    <dbReference type="NCBI Taxonomy" id="2027858"/>
    <lineage>
        <taxon>Bacteria</taxon>
        <taxon>Pseudomonadati</taxon>
        <taxon>Pseudomonadota</taxon>
        <taxon>Alphaproteobacteria</taxon>
        <taxon>Hyphomicrobiales</taxon>
        <taxon>Aurantimonadaceae</taxon>
        <taxon>Aureimonas</taxon>
    </lineage>
</organism>
<evidence type="ECO:0000256" key="4">
    <source>
        <dbReference type="ARBA" id="ARBA00022475"/>
    </source>
</evidence>
<reference evidence="15" key="2">
    <citation type="submission" date="2020-09" db="EMBL/GenBank/DDBJ databases">
        <authorList>
            <person name="Sun Q."/>
            <person name="Zhou Y."/>
        </authorList>
    </citation>
    <scope>NUCLEOTIDE SEQUENCE</scope>
    <source>
        <strain evidence="15">CGMCC 1.15367</strain>
    </source>
</reference>
<dbReference type="InterPro" id="IPR011577">
    <property type="entry name" value="Cyt_b561_bac/Ni-Hgenase"/>
</dbReference>
<comment type="similarity">
    <text evidence="12">Belongs to the cytochrome b561 family.</text>
</comment>
<reference evidence="15" key="1">
    <citation type="journal article" date="2014" name="Int. J. Syst. Evol. Microbiol.">
        <title>Complete genome sequence of Corynebacterium casei LMG S-19264T (=DSM 44701T), isolated from a smear-ripened cheese.</title>
        <authorList>
            <consortium name="US DOE Joint Genome Institute (JGI-PGF)"/>
            <person name="Walter F."/>
            <person name="Albersmeier A."/>
            <person name="Kalinowski J."/>
            <person name="Ruckert C."/>
        </authorList>
    </citation>
    <scope>NUCLEOTIDE SEQUENCE</scope>
    <source>
        <strain evidence="15">CGMCC 1.15367</strain>
    </source>
</reference>
<sequence length="198" mass="21671">MFTAAPMRDDREGYGLVTRTLHWGMAALFAWQFTTGIVRVVAEDSPVDAFFWSTHYSVGFTLFCLVVLRGLWGLANLHRRPPHAGPSQERLAASLGQLLLYGLMIVIPPLMIVRAIGLGRGFTVYGVQLVAPGEPWADRATFAPLADAHVILAWTLLACIVLHAAIALYHGFVRRDATLDRMVKGSSALPLNPGPDRP</sequence>
<keyword evidence="6 13" id="KW-0812">Transmembrane</keyword>
<protein>
    <submittedName>
        <fullName evidence="15">Cytochrome b</fullName>
    </submittedName>
</protein>
<keyword evidence="10" id="KW-0408">Iron</keyword>
<feature type="transmembrane region" description="Helical" evidence="13">
    <location>
        <begin position="54"/>
        <end position="77"/>
    </location>
</feature>
<evidence type="ECO:0000256" key="6">
    <source>
        <dbReference type="ARBA" id="ARBA00022692"/>
    </source>
</evidence>
<dbReference type="PANTHER" id="PTHR30529:SF1">
    <property type="entry name" value="CYTOCHROME B561 HOMOLOG 2"/>
    <property type="match status" value="1"/>
</dbReference>
<evidence type="ECO:0000256" key="3">
    <source>
        <dbReference type="ARBA" id="ARBA00022448"/>
    </source>
</evidence>
<feature type="domain" description="Cytochrome b561 bacterial/Ni-hydrogenase" evidence="14">
    <location>
        <begin position="14"/>
        <end position="185"/>
    </location>
</feature>
<dbReference type="Proteomes" id="UP000644699">
    <property type="component" value="Unassembled WGS sequence"/>
</dbReference>
<evidence type="ECO:0000256" key="12">
    <source>
        <dbReference type="ARBA" id="ARBA00037975"/>
    </source>
</evidence>
<evidence type="ECO:0000256" key="5">
    <source>
        <dbReference type="ARBA" id="ARBA00022617"/>
    </source>
</evidence>
<comment type="subcellular location">
    <subcellularLocation>
        <location evidence="2">Cell membrane</location>
        <topology evidence="2">Multi-pass membrane protein</topology>
    </subcellularLocation>
</comment>
<feature type="transmembrane region" description="Helical" evidence="13">
    <location>
        <begin position="21"/>
        <end position="42"/>
    </location>
</feature>
<keyword evidence="3" id="KW-0813">Transport</keyword>
<keyword evidence="7" id="KW-0479">Metal-binding</keyword>
<dbReference type="AlphaFoldDB" id="A0A916ZX25"/>
<dbReference type="GO" id="GO:0020037">
    <property type="term" value="F:heme binding"/>
    <property type="evidence" value="ECO:0007669"/>
    <property type="project" value="TreeGrafter"/>
</dbReference>
<proteinExistence type="inferred from homology"/>
<evidence type="ECO:0000256" key="1">
    <source>
        <dbReference type="ARBA" id="ARBA00001970"/>
    </source>
</evidence>
<feature type="transmembrane region" description="Helical" evidence="13">
    <location>
        <begin position="151"/>
        <end position="172"/>
    </location>
</feature>
<evidence type="ECO:0000313" key="16">
    <source>
        <dbReference type="Proteomes" id="UP000644699"/>
    </source>
</evidence>
<evidence type="ECO:0000256" key="13">
    <source>
        <dbReference type="SAM" id="Phobius"/>
    </source>
</evidence>
<keyword evidence="11 13" id="KW-0472">Membrane</keyword>
<evidence type="ECO:0000259" key="14">
    <source>
        <dbReference type="Pfam" id="PF01292"/>
    </source>
</evidence>
<dbReference type="GO" id="GO:0009055">
    <property type="term" value="F:electron transfer activity"/>
    <property type="evidence" value="ECO:0007669"/>
    <property type="project" value="InterPro"/>
</dbReference>
<dbReference type="GO" id="GO:0046872">
    <property type="term" value="F:metal ion binding"/>
    <property type="evidence" value="ECO:0007669"/>
    <property type="project" value="UniProtKB-KW"/>
</dbReference>
<dbReference type="InterPro" id="IPR052168">
    <property type="entry name" value="Cytochrome_b561_oxidase"/>
</dbReference>
<dbReference type="SUPFAM" id="SSF81342">
    <property type="entry name" value="Transmembrane di-heme cytochromes"/>
    <property type="match status" value="1"/>
</dbReference>
<keyword evidence="8" id="KW-0249">Electron transport</keyword>
<comment type="caution">
    <text evidence="15">The sequence shown here is derived from an EMBL/GenBank/DDBJ whole genome shotgun (WGS) entry which is preliminary data.</text>
</comment>
<comment type="cofactor">
    <cofactor evidence="1">
        <name>heme b</name>
        <dbReference type="ChEBI" id="CHEBI:60344"/>
    </cofactor>
</comment>
<dbReference type="PANTHER" id="PTHR30529">
    <property type="entry name" value="CYTOCHROME B561"/>
    <property type="match status" value="1"/>
</dbReference>
<dbReference type="Pfam" id="PF01292">
    <property type="entry name" value="Ni_hydr_CYTB"/>
    <property type="match status" value="1"/>
</dbReference>
<evidence type="ECO:0000256" key="11">
    <source>
        <dbReference type="ARBA" id="ARBA00023136"/>
    </source>
</evidence>
<name>A0A916ZX25_9HYPH</name>
<dbReference type="EMBL" id="BMIQ01000007">
    <property type="protein sequence ID" value="GGE17044.1"/>
    <property type="molecule type" value="Genomic_DNA"/>
</dbReference>
<evidence type="ECO:0000256" key="8">
    <source>
        <dbReference type="ARBA" id="ARBA00022982"/>
    </source>
</evidence>
<evidence type="ECO:0000256" key="10">
    <source>
        <dbReference type="ARBA" id="ARBA00023004"/>
    </source>
</evidence>
<dbReference type="GO" id="GO:0005886">
    <property type="term" value="C:plasma membrane"/>
    <property type="evidence" value="ECO:0007669"/>
    <property type="project" value="UniProtKB-SubCell"/>
</dbReference>
<evidence type="ECO:0000256" key="9">
    <source>
        <dbReference type="ARBA" id="ARBA00022989"/>
    </source>
</evidence>
<dbReference type="GO" id="GO:0022904">
    <property type="term" value="P:respiratory electron transport chain"/>
    <property type="evidence" value="ECO:0007669"/>
    <property type="project" value="InterPro"/>
</dbReference>
<keyword evidence="5" id="KW-0349">Heme</keyword>
<evidence type="ECO:0000256" key="2">
    <source>
        <dbReference type="ARBA" id="ARBA00004651"/>
    </source>
</evidence>
<accession>A0A916ZX25</accession>
<evidence type="ECO:0000313" key="15">
    <source>
        <dbReference type="EMBL" id="GGE17044.1"/>
    </source>
</evidence>
<dbReference type="InterPro" id="IPR016174">
    <property type="entry name" value="Di-haem_cyt_TM"/>
</dbReference>
<evidence type="ECO:0000256" key="7">
    <source>
        <dbReference type="ARBA" id="ARBA00022723"/>
    </source>
</evidence>
<keyword evidence="4" id="KW-1003">Cell membrane</keyword>
<gene>
    <name evidence="15" type="ORF">GCM10011390_40170</name>
</gene>
<dbReference type="RefSeq" id="WP_188911626.1">
    <property type="nucleotide sequence ID" value="NZ_BMIQ01000007.1"/>
</dbReference>